<accession>A0A1U9Z2S9</accession>
<dbReference type="InterPro" id="IPR011250">
    <property type="entry name" value="OMP/PagP_B-barrel"/>
</dbReference>
<dbReference type="KEGG" id="mmed:Mame_02652"/>
<dbReference type="PANTHER" id="PTHR34001">
    <property type="entry name" value="BLL7405 PROTEIN"/>
    <property type="match status" value="1"/>
</dbReference>
<evidence type="ECO:0000313" key="8">
    <source>
        <dbReference type="EMBL" id="AQZ51978.1"/>
    </source>
</evidence>
<dbReference type="RefSeq" id="WP_018066474.1">
    <property type="nucleotide sequence ID" value="NZ_AQWH01000023.1"/>
</dbReference>
<name>A0A1U9Z2S9_9HYPH</name>
<dbReference type="Proteomes" id="UP000191135">
    <property type="component" value="Chromosome"/>
</dbReference>
<keyword evidence="9" id="KW-1185">Reference proteome</keyword>
<evidence type="ECO:0000256" key="1">
    <source>
        <dbReference type="ARBA" id="ARBA00004442"/>
    </source>
</evidence>
<organism evidence="8 9">
    <name type="scientific">Martelella mediterranea DSM 17316</name>
    <dbReference type="NCBI Taxonomy" id="1122214"/>
    <lineage>
        <taxon>Bacteria</taxon>
        <taxon>Pseudomonadati</taxon>
        <taxon>Pseudomonadota</taxon>
        <taxon>Alphaproteobacteria</taxon>
        <taxon>Hyphomicrobiales</taxon>
        <taxon>Aurantimonadaceae</taxon>
        <taxon>Martelella</taxon>
    </lineage>
</organism>
<feature type="domain" description="Outer membrane protein beta-barrel" evidence="7">
    <location>
        <begin position="10"/>
        <end position="234"/>
    </location>
</feature>
<dbReference type="PANTHER" id="PTHR34001:SF3">
    <property type="entry name" value="BLL7405 PROTEIN"/>
    <property type="match status" value="1"/>
</dbReference>
<proteinExistence type="inferred from homology"/>
<dbReference type="SUPFAM" id="SSF56925">
    <property type="entry name" value="OMPA-like"/>
    <property type="match status" value="1"/>
</dbReference>
<comment type="subcellular location">
    <subcellularLocation>
        <location evidence="1">Cell outer membrane</location>
    </subcellularLocation>
</comment>
<dbReference type="Gene3D" id="2.40.160.20">
    <property type="match status" value="1"/>
</dbReference>
<dbReference type="eggNOG" id="COG3637">
    <property type="taxonomic scope" value="Bacteria"/>
</dbReference>
<evidence type="ECO:0000256" key="6">
    <source>
        <dbReference type="SAM" id="SignalP"/>
    </source>
</evidence>
<protein>
    <submittedName>
        <fullName evidence="8">Opacity protein antigen</fullName>
    </submittedName>
</protein>
<evidence type="ECO:0000256" key="5">
    <source>
        <dbReference type="ARBA" id="ARBA00038306"/>
    </source>
</evidence>
<feature type="signal peptide" evidence="6">
    <location>
        <begin position="1"/>
        <end position="20"/>
    </location>
</feature>
<dbReference type="AlphaFoldDB" id="A0A1U9Z2S9"/>
<keyword evidence="3" id="KW-0472">Membrane</keyword>
<reference evidence="8 9" key="1">
    <citation type="submission" date="2017-03" db="EMBL/GenBank/DDBJ databases">
        <title>Foreign affairs: Plasmid Transfer between Roseobacters and Rhizobia.</title>
        <authorList>
            <person name="Bartling P."/>
            <person name="Bunk B."/>
            <person name="Overmann J."/>
            <person name="Brinkmann H."/>
            <person name="Petersen J."/>
        </authorList>
    </citation>
    <scope>NUCLEOTIDE SEQUENCE [LARGE SCALE GENOMIC DNA]</scope>
    <source>
        <strain evidence="8 9">MACL11</strain>
    </source>
</reference>
<evidence type="ECO:0000256" key="3">
    <source>
        <dbReference type="ARBA" id="ARBA00023136"/>
    </source>
</evidence>
<dbReference type="EMBL" id="CP020330">
    <property type="protein sequence ID" value="AQZ51978.1"/>
    <property type="molecule type" value="Genomic_DNA"/>
</dbReference>
<keyword evidence="4" id="KW-0998">Cell outer membrane</keyword>
<sequence precursor="true">MIKRISILAAAFVPAIGAQAADVVYTPPVVEDVVIVEQPGFTWTGFYLGAAFGYHWTQANANTYRLVDNSFDFDNWVGGAFFGYNYQLSNDVVVGVEGEVDYFGNSDDQSVQVIISGAPEPAVGKFERGWAGSLRGRLGYAMDRTLIYATAGGEVASGKVVGSTALYSLDTGEQAILGWTIGAGIEHAFNDNLFGRIEYRYSDFPKYDKSFSWDPNFSMDASQSVVKVGLGYKF</sequence>
<dbReference type="InterPro" id="IPR027385">
    <property type="entry name" value="Beta-barrel_OMP"/>
</dbReference>
<feature type="chain" id="PRO_5010707281" evidence="6">
    <location>
        <begin position="21"/>
        <end position="234"/>
    </location>
</feature>
<dbReference type="GO" id="GO:0009279">
    <property type="term" value="C:cell outer membrane"/>
    <property type="evidence" value="ECO:0007669"/>
    <property type="project" value="UniProtKB-SubCell"/>
</dbReference>
<evidence type="ECO:0000313" key="9">
    <source>
        <dbReference type="Proteomes" id="UP000191135"/>
    </source>
</evidence>
<dbReference type="InterPro" id="IPR051692">
    <property type="entry name" value="OMP-like"/>
</dbReference>
<gene>
    <name evidence="8" type="ORF">Mame_02652</name>
</gene>
<comment type="similarity">
    <text evidence="5">Belongs to the Omp25/RopB family.</text>
</comment>
<evidence type="ECO:0000256" key="2">
    <source>
        <dbReference type="ARBA" id="ARBA00022729"/>
    </source>
</evidence>
<dbReference type="OrthoDB" id="7916126at2"/>
<evidence type="ECO:0000259" key="7">
    <source>
        <dbReference type="Pfam" id="PF13505"/>
    </source>
</evidence>
<keyword evidence="2 6" id="KW-0732">Signal</keyword>
<dbReference type="Pfam" id="PF13505">
    <property type="entry name" value="OMP_b-brl"/>
    <property type="match status" value="1"/>
</dbReference>
<dbReference type="STRING" id="1122214.Mame_02652"/>
<evidence type="ECO:0000256" key="4">
    <source>
        <dbReference type="ARBA" id="ARBA00023237"/>
    </source>
</evidence>